<dbReference type="Pfam" id="PF13556">
    <property type="entry name" value="HTH_30"/>
    <property type="match status" value="1"/>
</dbReference>
<dbReference type="PANTHER" id="PTHR33744">
    <property type="entry name" value="CARBOHYDRATE DIACID REGULATOR"/>
    <property type="match status" value="1"/>
</dbReference>
<gene>
    <name evidence="3" type="ORF">HT102_09280</name>
</gene>
<dbReference type="InterPro" id="IPR051448">
    <property type="entry name" value="CdaR-like_regulators"/>
</dbReference>
<dbReference type="Pfam" id="PF25906">
    <property type="entry name" value="PucR-like_N"/>
    <property type="match status" value="1"/>
</dbReference>
<dbReference type="Proteomes" id="UP000642993">
    <property type="component" value="Unassembled WGS sequence"/>
</dbReference>
<dbReference type="PANTHER" id="PTHR33744:SF1">
    <property type="entry name" value="DNA-BINDING TRANSCRIPTIONAL ACTIVATOR ADER"/>
    <property type="match status" value="1"/>
</dbReference>
<protein>
    <submittedName>
        <fullName evidence="3">Helix-turn-helix domain-containing protein</fullName>
    </submittedName>
</protein>
<sequence length="414" mass="44251">MPRSSEGRDPGRVTGLDLDPRIVDALQASLPRYAELTVSAVTVEVPSYTRAFRGRMGRNIENAVRMALGALVQIAARPADSDQSSPLPAALDAAYELGRGEARNGRSMDALLAAYRVGARASWRAIANTAVEGGLPAATVARFAELAFAFIDELSAASSAGHADERATTGRVREHYLDQLGRHLLAGKPEEVLLASAERANWQPPATLTAVLLPLAQSRGLASRFTQSALQLTDDLPGIEAPGSHTVLLVPDMDGRKRADLLALLHDRPAIIGPARPWASVAASYQRALRTLDPLPATRTGPTDTEDHLVELILAADPEATADLRRRALAPLDDLRGTTADRLGETLRAWLLRQGQRDTVAADLFVHPQTVRYRMNQIREIYGDALADPRVVLELILALSAPGVGGTSGVPGAE</sequence>
<reference evidence="3" key="1">
    <citation type="submission" date="2020-09" db="EMBL/GenBank/DDBJ databases">
        <title>Hoyosella lacisalsi sp. nov., a halotolerant actinobacterium isolated from soil of Lake Gudzhirganskoe.</title>
        <authorList>
            <person name="Yang Q."/>
            <person name="Guo P.Y."/>
            <person name="Liu S.W."/>
            <person name="Li F.N."/>
            <person name="Sun C.H."/>
        </authorList>
    </citation>
    <scope>NUCLEOTIDE SEQUENCE</scope>
    <source>
        <strain evidence="3">G463</strain>
    </source>
</reference>
<feature type="domain" description="PucR C-terminal helix-turn-helix" evidence="1">
    <location>
        <begin position="344"/>
        <end position="400"/>
    </location>
</feature>
<evidence type="ECO:0000259" key="2">
    <source>
        <dbReference type="Pfam" id="PF25906"/>
    </source>
</evidence>
<dbReference type="InterPro" id="IPR042070">
    <property type="entry name" value="PucR_C-HTH_sf"/>
</dbReference>
<proteinExistence type="predicted"/>
<dbReference type="InterPro" id="IPR025736">
    <property type="entry name" value="PucR_C-HTH_dom"/>
</dbReference>
<accession>A0A927PMK4</accession>
<dbReference type="InterPro" id="IPR058663">
    <property type="entry name" value="PucR-like_N"/>
</dbReference>
<dbReference type="AlphaFoldDB" id="A0A927PMK4"/>
<feature type="domain" description="PucR-like N-terminal" evidence="2">
    <location>
        <begin position="20"/>
        <end position="176"/>
    </location>
</feature>
<keyword evidence="4" id="KW-1185">Reference proteome</keyword>
<evidence type="ECO:0000259" key="1">
    <source>
        <dbReference type="Pfam" id="PF13556"/>
    </source>
</evidence>
<organism evidence="3 4">
    <name type="scientific">Lolliginicoccus lacisalsi</name>
    <dbReference type="NCBI Taxonomy" id="2742202"/>
    <lineage>
        <taxon>Bacteria</taxon>
        <taxon>Bacillati</taxon>
        <taxon>Actinomycetota</taxon>
        <taxon>Actinomycetes</taxon>
        <taxon>Mycobacteriales</taxon>
        <taxon>Hoyosellaceae</taxon>
        <taxon>Lolliginicoccus</taxon>
    </lineage>
</organism>
<dbReference type="Gene3D" id="1.10.10.2840">
    <property type="entry name" value="PucR C-terminal helix-turn-helix domain"/>
    <property type="match status" value="1"/>
</dbReference>
<evidence type="ECO:0000313" key="3">
    <source>
        <dbReference type="EMBL" id="MBD8506677.1"/>
    </source>
</evidence>
<dbReference type="RefSeq" id="WP_192039153.1">
    <property type="nucleotide sequence ID" value="NZ_JACYWE010000005.1"/>
</dbReference>
<comment type="caution">
    <text evidence="3">The sequence shown here is derived from an EMBL/GenBank/DDBJ whole genome shotgun (WGS) entry which is preliminary data.</text>
</comment>
<dbReference type="EMBL" id="JACYWE010000005">
    <property type="protein sequence ID" value="MBD8506677.1"/>
    <property type="molecule type" value="Genomic_DNA"/>
</dbReference>
<evidence type="ECO:0000313" key="4">
    <source>
        <dbReference type="Proteomes" id="UP000642993"/>
    </source>
</evidence>
<name>A0A927PMK4_9ACTN</name>